<protein>
    <submittedName>
        <fullName evidence="3">DUF4097 domain-containing protein</fullName>
    </submittedName>
</protein>
<evidence type="ECO:0000256" key="1">
    <source>
        <dbReference type="SAM" id="Phobius"/>
    </source>
</evidence>
<organism evidence="3 4">
    <name type="scientific">Paenibacillus baimaensis</name>
    <dbReference type="NCBI Taxonomy" id="2982185"/>
    <lineage>
        <taxon>Bacteria</taxon>
        <taxon>Bacillati</taxon>
        <taxon>Bacillota</taxon>
        <taxon>Bacilli</taxon>
        <taxon>Bacillales</taxon>
        <taxon>Paenibacillaceae</taxon>
        <taxon>Paenibacillus</taxon>
    </lineage>
</organism>
<feature type="transmembrane region" description="Helical" evidence="1">
    <location>
        <begin position="35"/>
        <end position="53"/>
    </location>
</feature>
<evidence type="ECO:0000313" key="3">
    <source>
        <dbReference type="EMBL" id="MCU6796169.1"/>
    </source>
</evidence>
<proteinExistence type="predicted"/>
<keyword evidence="1" id="KW-0812">Transmembrane</keyword>
<keyword evidence="1" id="KW-1133">Transmembrane helix</keyword>
<keyword evidence="4" id="KW-1185">Reference proteome</keyword>
<dbReference type="EMBL" id="JAOQIO010000099">
    <property type="protein sequence ID" value="MCU6796169.1"/>
    <property type="molecule type" value="Genomic_DNA"/>
</dbReference>
<comment type="caution">
    <text evidence="3">The sequence shown here is derived from an EMBL/GenBank/DDBJ whole genome shotgun (WGS) entry which is preliminary data.</text>
</comment>
<gene>
    <name evidence="3" type="ORF">OB236_29010</name>
</gene>
<feature type="transmembrane region" description="Helical" evidence="1">
    <location>
        <begin position="65"/>
        <end position="82"/>
    </location>
</feature>
<evidence type="ECO:0000259" key="2">
    <source>
        <dbReference type="Pfam" id="PF13349"/>
    </source>
</evidence>
<dbReference type="RefSeq" id="WP_262686995.1">
    <property type="nucleotide sequence ID" value="NZ_JAOQIO010000099.1"/>
</dbReference>
<dbReference type="PANTHER" id="PTHR34094:SF1">
    <property type="entry name" value="PROTEIN FAM185A"/>
    <property type="match status" value="1"/>
</dbReference>
<dbReference type="PANTHER" id="PTHR34094">
    <property type="match status" value="1"/>
</dbReference>
<keyword evidence="1" id="KW-0472">Membrane</keyword>
<dbReference type="InterPro" id="IPR025164">
    <property type="entry name" value="Toastrack_DUF4097"/>
</dbReference>
<dbReference type="Proteomes" id="UP001652445">
    <property type="component" value="Unassembled WGS sequence"/>
</dbReference>
<accession>A0ABT2UNF2</accession>
<evidence type="ECO:0000313" key="4">
    <source>
        <dbReference type="Proteomes" id="UP001652445"/>
    </source>
</evidence>
<name>A0ABT2UNF2_9BACL</name>
<feature type="domain" description="DUF4097" evidence="2">
    <location>
        <begin position="129"/>
        <end position="409"/>
    </location>
</feature>
<sequence length="418" mass="44997">MRKAGRYTAALLLIAVGSAVIIDKYASLHLTALLVEWWPILFISLGLEYILLNMRYGESDKQLRLDLRGVVFAVLISAVVIGSTNTAALFQNWTGAFDFGKSFVTSTMGGEGRKFTKEAELISLPSDLDRISIHNESNGSITIQSGSGSQLQVEATVYVALDDEKEAAEIANQTQVKQSFSGHTLQLVAEGGEYGGEFWSRKRPAIDLVITVPAQLQANMDVELTNGRLKADQLALTKQLKIRTTNGEIQLTGIEADIDLESTNAQVTTNATKGRLKLSTTNGSIEAGNHEGNAELESTNGELRLTGVTGDIKASTTNGNIKIVEALRSLKAETTNGDLEITSHAVNGEWDLETNHGKMNLALPSNGDYRVKGEANKGNIQTALPLQVRKDNIEGSIGNGKNLIKLDTKGSLTITVAK</sequence>
<dbReference type="Pfam" id="PF13349">
    <property type="entry name" value="DUF4097"/>
    <property type="match status" value="1"/>
</dbReference>
<reference evidence="3 4" key="1">
    <citation type="submission" date="2022-09" db="EMBL/GenBank/DDBJ databases">
        <authorList>
            <person name="Han X.L."/>
            <person name="Wang Q."/>
            <person name="Lu T."/>
        </authorList>
    </citation>
    <scope>NUCLEOTIDE SEQUENCE [LARGE SCALE GENOMIC DNA]</scope>
    <source>
        <strain evidence="3 4">WQ 127069</strain>
    </source>
</reference>